<protein>
    <submittedName>
        <fullName evidence="1">Uncharacterized protein</fullName>
    </submittedName>
</protein>
<comment type="caution">
    <text evidence="1">The sequence shown here is derived from an EMBL/GenBank/DDBJ whole genome shotgun (WGS) entry which is preliminary data.</text>
</comment>
<organism evidence="1 2">
    <name type="scientific">Pseudomonas caricapapayae</name>
    <dbReference type="NCBI Taxonomy" id="46678"/>
    <lineage>
        <taxon>Bacteria</taxon>
        <taxon>Pseudomonadati</taxon>
        <taxon>Pseudomonadota</taxon>
        <taxon>Gammaproteobacteria</taxon>
        <taxon>Pseudomonadales</taxon>
        <taxon>Pseudomonadaceae</taxon>
        <taxon>Pseudomonas</taxon>
    </lineage>
</organism>
<evidence type="ECO:0000313" key="1">
    <source>
        <dbReference type="EMBL" id="MFJ1338413.1"/>
    </source>
</evidence>
<gene>
    <name evidence="1" type="ORF">ACIKP7_09790</name>
</gene>
<proteinExistence type="predicted"/>
<name>A0ACC7LUB8_9PSED</name>
<dbReference type="Proteomes" id="UP001615411">
    <property type="component" value="Unassembled WGS sequence"/>
</dbReference>
<sequence length="53" mass="5466">MFAINSGRKSKPLPVVARGADWAGSCALFMAFQGNGYKPAIVPQGAGLLNVMG</sequence>
<keyword evidence="2" id="KW-1185">Reference proteome</keyword>
<evidence type="ECO:0000313" key="2">
    <source>
        <dbReference type="Proteomes" id="UP001615411"/>
    </source>
</evidence>
<dbReference type="EMBL" id="JBIUGF010000023">
    <property type="protein sequence ID" value="MFJ1338413.1"/>
    <property type="molecule type" value="Genomic_DNA"/>
</dbReference>
<accession>A0ACC7LUB8</accession>
<reference evidence="1" key="1">
    <citation type="submission" date="2024-10" db="EMBL/GenBank/DDBJ databases">
        <title>Aeromonas and Pseudomonas from the Cagarras Archipelago, Rio de Janeiro, Brazil.</title>
        <authorList>
            <person name="Canellas A.L.B."/>
            <person name="Laport M.S."/>
        </authorList>
    </citation>
    <scope>NUCLEOTIDE SEQUENCE</scope>
    <source>
        <strain evidence="1">ACP-7</strain>
    </source>
</reference>